<dbReference type="InterPro" id="IPR000467">
    <property type="entry name" value="G_patch_dom"/>
</dbReference>
<gene>
    <name evidence="3" type="ORF">HK103_001061</name>
</gene>
<evidence type="ECO:0000313" key="3">
    <source>
        <dbReference type="EMBL" id="KAJ3252962.1"/>
    </source>
</evidence>
<feature type="compositionally biased region" description="Low complexity" evidence="1">
    <location>
        <begin position="37"/>
        <end position="47"/>
    </location>
</feature>
<feature type="domain" description="G-patch" evidence="2">
    <location>
        <begin position="362"/>
        <end position="403"/>
    </location>
</feature>
<dbReference type="SMART" id="SM00443">
    <property type="entry name" value="G_patch"/>
    <property type="match status" value="1"/>
</dbReference>
<name>A0AAD5UEK8_9FUNG</name>
<evidence type="ECO:0000256" key="1">
    <source>
        <dbReference type="SAM" id="MobiDB-lite"/>
    </source>
</evidence>
<dbReference type="GO" id="GO:0003676">
    <property type="term" value="F:nucleic acid binding"/>
    <property type="evidence" value="ECO:0007669"/>
    <property type="project" value="InterPro"/>
</dbReference>
<dbReference type="Pfam" id="PF01585">
    <property type="entry name" value="G-patch"/>
    <property type="match status" value="1"/>
</dbReference>
<sequence>MKNDFIGFKVVNGEYIYTEENPVKASGKRKAKRKGKQSSGSDSFSSFKEPENIENSMDSDLFTIDTTGDRFDGFGFTIDTTPDAVESENQDFIPLHSKAKRKKKEFANEIEDDYIENADFDLEYLQRMKIVDFNDFEESNSDVSEIYEQEFNESDSSESVEIHGQWDYDEDEFHERFNIRKNDPFEDRLNGDYSRVNFSKSQLKKQRKKQLQDDRKEKKQVKQKRKESKSKMDQLVNGNDQARLNSYIESQQDRLRQFVRSGNDCYITDPMPKELRHVIQGIAKQFNTTVKVIGKQDKKMLQIFRKSTSFIPDSIIYEHKPIKIKQFKPKKEKVKKKEKNVDKSDRLKVGDVVGQNIKPIDSDNVGHLMMQMMGWQGGGLKEDGIVEPIQVVVRSKRTGLGGI</sequence>
<dbReference type="InterPro" id="IPR051189">
    <property type="entry name" value="Splicing_assoc_domain"/>
</dbReference>
<accession>A0AAD5UEK8</accession>
<evidence type="ECO:0000313" key="4">
    <source>
        <dbReference type="Proteomes" id="UP001210925"/>
    </source>
</evidence>
<feature type="region of interest" description="Disordered" evidence="1">
    <location>
        <begin position="199"/>
        <end position="243"/>
    </location>
</feature>
<dbReference type="AlphaFoldDB" id="A0AAD5UEK8"/>
<protein>
    <recommendedName>
        <fullName evidence="2">G-patch domain-containing protein</fullName>
    </recommendedName>
</protein>
<dbReference type="Proteomes" id="UP001210925">
    <property type="component" value="Unassembled WGS sequence"/>
</dbReference>
<dbReference type="PANTHER" id="PTHR14195">
    <property type="entry name" value="G PATCH DOMAIN CONTAINING PROTEIN 2"/>
    <property type="match status" value="1"/>
</dbReference>
<organism evidence="3 4">
    <name type="scientific">Boothiomyces macroporosus</name>
    <dbReference type="NCBI Taxonomy" id="261099"/>
    <lineage>
        <taxon>Eukaryota</taxon>
        <taxon>Fungi</taxon>
        <taxon>Fungi incertae sedis</taxon>
        <taxon>Chytridiomycota</taxon>
        <taxon>Chytridiomycota incertae sedis</taxon>
        <taxon>Chytridiomycetes</taxon>
        <taxon>Rhizophydiales</taxon>
        <taxon>Terramycetaceae</taxon>
        <taxon>Boothiomyces</taxon>
    </lineage>
</organism>
<dbReference type="PROSITE" id="PS50174">
    <property type="entry name" value="G_PATCH"/>
    <property type="match status" value="1"/>
</dbReference>
<feature type="compositionally biased region" description="Basic residues" evidence="1">
    <location>
        <begin position="218"/>
        <end position="228"/>
    </location>
</feature>
<evidence type="ECO:0000259" key="2">
    <source>
        <dbReference type="PROSITE" id="PS50174"/>
    </source>
</evidence>
<reference evidence="3" key="1">
    <citation type="submission" date="2020-05" db="EMBL/GenBank/DDBJ databases">
        <title>Phylogenomic resolution of chytrid fungi.</title>
        <authorList>
            <person name="Stajich J.E."/>
            <person name="Amses K."/>
            <person name="Simmons R."/>
            <person name="Seto K."/>
            <person name="Myers J."/>
            <person name="Bonds A."/>
            <person name="Quandt C.A."/>
            <person name="Barry K."/>
            <person name="Liu P."/>
            <person name="Grigoriev I."/>
            <person name="Longcore J.E."/>
            <person name="James T.Y."/>
        </authorList>
    </citation>
    <scope>NUCLEOTIDE SEQUENCE</scope>
    <source>
        <strain evidence="3">PLAUS21</strain>
    </source>
</reference>
<dbReference type="EMBL" id="JADGKB010000124">
    <property type="protein sequence ID" value="KAJ3252962.1"/>
    <property type="molecule type" value="Genomic_DNA"/>
</dbReference>
<proteinExistence type="predicted"/>
<feature type="region of interest" description="Disordered" evidence="1">
    <location>
        <begin position="22"/>
        <end position="60"/>
    </location>
</feature>
<feature type="compositionally biased region" description="Basic residues" evidence="1">
    <location>
        <begin position="26"/>
        <end position="36"/>
    </location>
</feature>
<keyword evidence="4" id="KW-1185">Reference proteome</keyword>
<comment type="caution">
    <text evidence="3">The sequence shown here is derived from an EMBL/GenBank/DDBJ whole genome shotgun (WGS) entry which is preliminary data.</text>
</comment>